<protein>
    <recommendedName>
        <fullName evidence="1">F-box domain-containing protein</fullName>
    </recommendedName>
</protein>
<dbReference type="PANTHER" id="PTHR31111:SF133">
    <property type="entry name" value="OS07G0196600 PROTEIN"/>
    <property type="match status" value="1"/>
</dbReference>
<sequence length="404" mass="44506">MEDGGTCLPDDVLVQIFLLVPARSRRPLRLVCKGWRDVIDERAPPPEDAKPPAKILVFINKGRTSRAVVFDGGSRHRERARTYTSSSDGGRVRMVGTCNGLLCLHDHTTTYAGFSISTITVTNPVTGETAALPPVPRRWAWAQLAKAPGHYSFGFHPETKLHKVVYIPRGHRWSLDALQVFTLGGNKAAWREVPVPVRGACHDLLCEPVSIAGVTYWLAAGRVMSLDLGQDERVASLDAPPAKMVRPAPGQAETVRDISWRLTKVGASLGAVVPGPPVAPGVSAGRVDVWVLDVDGGGGEPPQWSRRYSVVESMWNSWVMAPQLTHGDYVLSAEYEWKFSPSQRKWTTLHRREVGGLVDGGDDNWQRQLPRTKGAQLIMSKEEREGELTTFAYVETQNPVPRSK</sequence>
<dbReference type="NCBIfam" id="TIGR01640">
    <property type="entry name" value="F_box_assoc_1"/>
    <property type="match status" value="1"/>
</dbReference>
<dbReference type="InterPro" id="IPR013187">
    <property type="entry name" value="F-box-assoc_dom_typ3"/>
</dbReference>
<keyword evidence="3" id="KW-1185">Reference proteome</keyword>
<dbReference type="Pfam" id="PF08268">
    <property type="entry name" value="FBA_3"/>
    <property type="match status" value="1"/>
</dbReference>
<dbReference type="AlphaFoldDB" id="A0ABC9BPM3"/>
<proteinExistence type="predicted"/>
<reference evidence="2 3" key="2">
    <citation type="submission" date="2024-10" db="EMBL/GenBank/DDBJ databases">
        <authorList>
            <person name="Ryan C."/>
        </authorList>
    </citation>
    <scope>NUCLEOTIDE SEQUENCE [LARGE SCALE GENOMIC DNA]</scope>
</reference>
<dbReference type="InterPro" id="IPR017451">
    <property type="entry name" value="F-box-assoc_interact_dom"/>
</dbReference>
<organism evidence="2 3">
    <name type="scientific">Urochloa decumbens</name>
    <dbReference type="NCBI Taxonomy" id="240449"/>
    <lineage>
        <taxon>Eukaryota</taxon>
        <taxon>Viridiplantae</taxon>
        <taxon>Streptophyta</taxon>
        <taxon>Embryophyta</taxon>
        <taxon>Tracheophyta</taxon>
        <taxon>Spermatophyta</taxon>
        <taxon>Magnoliopsida</taxon>
        <taxon>Liliopsida</taxon>
        <taxon>Poales</taxon>
        <taxon>Poaceae</taxon>
        <taxon>PACMAD clade</taxon>
        <taxon>Panicoideae</taxon>
        <taxon>Panicodae</taxon>
        <taxon>Paniceae</taxon>
        <taxon>Melinidinae</taxon>
        <taxon>Urochloa</taxon>
    </lineage>
</organism>
<gene>
    <name evidence="2" type="ORF">URODEC1_LOCUS67537</name>
</gene>
<evidence type="ECO:0000313" key="3">
    <source>
        <dbReference type="Proteomes" id="UP001497457"/>
    </source>
</evidence>
<dbReference type="Pfam" id="PF00646">
    <property type="entry name" value="F-box"/>
    <property type="match status" value="1"/>
</dbReference>
<feature type="domain" description="F-box" evidence="1">
    <location>
        <begin position="8"/>
        <end position="48"/>
    </location>
</feature>
<evidence type="ECO:0000259" key="1">
    <source>
        <dbReference type="SMART" id="SM00256"/>
    </source>
</evidence>
<dbReference type="Proteomes" id="UP001497457">
    <property type="component" value="Chromosome 27b"/>
</dbReference>
<dbReference type="InterPro" id="IPR036047">
    <property type="entry name" value="F-box-like_dom_sf"/>
</dbReference>
<dbReference type="SUPFAM" id="SSF81383">
    <property type="entry name" value="F-box domain"/>
    <property type="match status" value="1"/>
</dbReference>
<dbReference type="InterPro" id="IPR001810">
    <property type="entry name" value="F-box_dom"/>
</dbReference>
<accession>A0ABC9BPM3</accession>
<dbReference type="EMBL" id="OZ075137">
    <property type="protein sequence ID" value="CAL5005567.1"/>
    <property type="molecule type" value="Genomic_DNA"/>
</dbReference>
<dbReference type="SMART" id="SM00256">
    <property type="entry name" value="FBOX"/>
    <property type="match status" value="1"/>
</dbReference>
<dbReference type="PANTHER" id="PTHR31111">
    <property type="entry name" value="BNAA05G37150D PROTEIN-RELATED"/>
    <property type="match status" value="1"/>
</dbReference>
<evidence type="ECO:0000313" key="2">
    <source>
        <dbReference type="EMBL" id="CAL5005567.1"/>
    </source>
</evidence>
<name>A0ABC9BPM3_9POAL</name>
<reference evidence="3" key="1">
    <citation type="submission" date="2024-06" db="EMBL/GenBank/DDBJ databases">
        <authorList>
            <person name="Ryan C."/>
        </authorList>
    </citation>
    <scope>NUCLEOTIDE SEQUENCE [LARGE SCALE GENOMIC DNA]</scope>
</reference>
<dbReference type="Gene3D" id="1.20.1280.50">
    <property type="match status" value="1"/>
</dbReference>